<sequence length="2216" mass="245206">MAALPPSSSTPRASHATPLFPLDEDLPVDEMIAMCELAEAAAAAATDGAECLRHSRRVSEAARDMAGGDPGTAASPPTSTSALDNSLPAQKVLAEIRAHARISIEALFENVLELPVEMALAYRRRGIVRPYDWQCQCLQTPGVVTGERNLLYSAPTSGGKSFVADVLLLRRAIHTRKKVLLVLPFVAVVREKVAHFKSLVSVYNARKRRREALRIQAFHGNKGGRGFGRCQIGICTIEKANALVNKMIQEGSINQLSCLVVDELHMMADQQRGYLLELLLSKLKFIKALQHCRRGPSDLTTDAAIDNQGPPLDVQIIGLSATLPNLEEVADWMDAALFHTSFRPVELQEMYKWGDALFAADGVCLRRLQSRRPPAEDPDHITTLVEETTRRGHQVLVFCHYRKHCENCATLLAEQLGVLPGAIMANAMTRQKKEDKESDDTVKMRKALLDDLREHSMSVHPCLLLAIPKGIAFHHAGLTDHEKNALEEAFRRGVLSVIVATSTLGTGINLPAARVIFRTLRPGGNRVFDISSYRQMAGRAGRAGQQKYGESILLARSPQDVKEATRLMTEPLHDLHSCLDPEQDGGRALVRAILEAIASGSLQKNDDLDIFLHCTLALRQRIRHSPRLNSFLYYARDALRYLVEHRIVKQLPGPSVNAEVSTSQRAEHTPEQKEQTVMSTAAPPVPDIGSTVSTLLSPSKLGHALFKSSFAPDEGLLVFQDLKHAQQRLVLDGNLHLIYLVTPVFHPLLPDYNQLWKIYDRARRTDPVKALIFELIGFSEALLDRWSHQQPASGVLIGPLLHLGSSEAGNHTARGLAQPIGRSIRMATGVVEGEQLMIMRARRLWGALALHDLAVAERPLDATAATYGVDRGSLQALQQSAASYVGMIQSFLTQLGWTLLSRALEEAGTAVGGEQVKELMPLMQIPRLELSLARALYDTDVRTVAAVCSEPVEHLADIIRKIRPFSAEKRGDGVAVPGLESDEMACYDEAARRLREAAHFVLKKGNKIRRSKMEESISQGADPGSTSSLHGIHGDSTSSSDSDVDAYDGAHGASAAFASCLGANEPIPSASTCSQSGRIQPDSCPGHTEIATLTRSLRCLADVPSKFFFETPVAMRHPKLRPEDYPMTQRVSTPTRSPTSSHHYLYIPDIPSVPLQYSPGSPNTKKLESSMTLGGWRGKQLHDTHRTDFIPENLAFPCTFVTAATVNNFTNFVNRWNESLCYSVVLHYRPVPLVSDWRGDVHAPSSSFSESHAYHRYATRLTPCPLVSGKLRHAFYTPRMENFIICGLAVSFDGQHSNYCWLPPPFSRRPFEGLPCLGDDMACATSMSAGKKRKIRVVAVSDRSVCMVNGEDKSSKSCSDETPTRSILQVSIMQGLPERPTMVVFAFVGYQPRHLSTIPKATSSVNEPAGGDGPNLHHVYQEPFGRQNIASYQYSNPAMLLCRRWNRLGCAWFNEYASLQGWQAIKSLLAKKGTLKVVWDAVTVLATLRERNVSMAGPFEDPKVGLALLGRDGPRRGASGVSNNGPLHFEKLDQACDTGRVDLLGAQAAGLLQLRGAVEKMLANHQLLDPFRLIEMPLLPVLADMQFYGMRVDRSWFPGTVLAIQTRLLLLQDLADAMGGCHLNLNCQDAVHHLLYVVLRLPVPPKWSRKTKVWGEKCHSEKTVLGPVETEWLEGMVNLSPAVKLVLEWRQLSAALRNLQSIRNCIRPQALLGSHRVRCRVHPSGSATGRITLSEPALQQVAHEVLVRETVRASIQDEIEGRRPLAHKQDSKQDGSSLPSYLFTDDISASLDQNYPVNTYGYIASSQVSLERPKIAVAAVRVDSYLWANVSEKSNFQEGYQAMTSQFGTLRCILNARISQPFPSHKVSHALAPNQVQHQSSFLLNPNSSAARLDSSLADYWRSRGFNYSFEDAMRIRQCVIEFPPGVVLTYPADKVYRRPDPIHDPLKACHSAFDDMINPATVLKPRMAFLAARGCVLISADYSQIELRMLAHFSADPLLCDALKRDEDVFQTLAATWRRVAIENVTRAMRDEAKQLAYAVLYGQSIAATAQQFAISTAEADKLHVSFLNTYPGIRKFLQESKDFCKTHGYIETLLRRRRHLPGIHSRNIYERLQAERQSVNSICQGSAAEVIKLAMINIHSKLEGLHCRIKKDSLGDVRDCRLVLQIHDELIFEVKEQMVTEVVQIMKDCMEGALQLNVPLKVHVKVGASWGALA</sequence>
<evidence type="ECO:0008006" key="8">
    <source>
        <dbReference type="Google" id="ProtNLM"/>
    </source>
</evidence>
<comment type="caution">
    <text evidence="6">The sequence shown here is derived from an EMBL/GenBank/DDBJ whole genome shotgun (WGS) entry which is preliminary data.</text>
</comment>
<dbReference type="PANTHER" id="PTHR10133">
    <property type="entry name" value="DNA POLYMERASE I"/>
    <property type="match status" value="1"/>
</dbReference>
<dbReference type="SUPFAM" id="SSF56672">
    <property type="entry name" value="DNA/RNA polymerases"/>
    <property type="match status" value="1"/>
</dbReference>
<dbReference type="CDD" id="cd18795">
    <property type="entry name" value="SF2_C_Ski2"/>
    <property type="match status" value="1"/>
</dbReference>
<dbReference type="Gene3D" id="3.30.70.370">
    <property type="match status" value="1"/>
</dbReference>
<reference evidence="6 7" key="1">
    <citation type="journal article" date="2014" name="Mol. Plant">
        <title>Chromosome Scale Genome Assembly and Transcriptome Profiling of Nannochloropsis gaditana in Nitrogen Depletion.</title>
        <authorList>
            <person name="Corteggiani Carpinelli E."/>
            <person name="Telatin A."/>
            <person name="Vitulo N."/>
            <person name="Forcato C."/>
            <person name="D'Angelo M."/>
            <person name="Schiavon R."/>
            <person name="Vezzi A."/>
            <person name="Giacometti G.M."/>
            <person name="Morosinotto T."/>
            <person name="Valle G."/>
        </authorList>
    </citation>
    <scope>NUCLEOTIDE SEQUENCE [LARGE SCALE GENOMIC DNA]</scope>
    <source>
        <strain evidence="6 7">B-31</strain>
    </source>
</reference>
<evidence type="ECO:0000256" key="2">
    <source>
        <dbReference type="ARBA" id="ARBA00022840"/>
    </source>
</evidence>
<evidence type="ECO:0000259" key="4">
    <source>
        <dbReference type="PROSITE" id="PS51192"/>
    </source>
</evidence>
<dbReference type="OrthoDB" id="275278at2759"/>
<dbReference type="PROSITE" id="PS51192">
    <property type="entry name" value="HELICASE_ATP_BIND_1"/>
    <property type="match status" value="1"/>
</dbReference>
<dbReference type="SMART" id="SM00490">
    <property type="entry name" value="HELICc"/>
    <property type="match status" value="1"/>
</dbReference>
<dbReference type="Pfam" id="PF00271">
    <property type="entry name" value="Helicase_C"/>
    <property type="match status" value="1"/>
</dbReference>
<dbReference type="FunFam" id="1.10.150.20:FF:000002">
    <property type="entry name" value="DNA polymerase I"/>
    <property type="match status" value="1"/>
</dbReference>
<dbReference type="SUPFAM" id="SSF52540">
    <property type="entry name" value="P-loop containing nucleoside triphosphate hydrolases"/>
    <property type="match status" value="1"/>
</dbReference>
<feature type="compositionally biased region" description="Polar residues" evidence="3">
    <location>
        <begin position="1016"/>
        <end position="1029"/>
    </location>
</feature>
<dbReference type="GO" id="GO:0005524">
    <property type="term" value="F:ATP binding"/>
    <property type="evidence" value="ECO:0007669"/>
    <property type="project" value="UniProtKB-KW"/>
</dbReference>
<feature type="region of interest" description="Disordered" evidence="3">
    <location>
        <begin position="655"/>
        <end position="683"/>
    </location>
</feature>
<dbReference type="Gene3D" id="1.20.1060.10">
    <property type="entry name" value="Taq DNA Polymerase, Chain T, domain 4"/>
    <property type="match status" value="1"/>
</dbReference>
<keyword evidence="2" id="KW-0067">ATP-binding</keyword>
<organism evidence="6 7">
    <name type="scientific">Nannochloropsis gaditana</name>
    <dbReference type="NCBI Taxonomy" id="72520"/>
    <lineage>
        <taxon>Eukaryota</taxon>
        <taxon>Sar</taxon>
        <taxon>Stramenopiles</taxon>
        <taxon>Ochrophyta</taxon>
        <taxon>Eustigmatophyceae</taxon>
        <taxon>Eustigmatales</taxon>
        <taxon>Monodopsidaceae</taxon>
        <taxon>Nannochloropsis</taxon>
    </lineage>
</organism>
<dbReference type="SMART" id="SM00487">
    <property type="entry name" value="DEXDc"/>
    <property type="match status" value="1"/>
</dbReference>
<dbReference type="GO" id="GO:0006261">
    <property type="term" value="P:DNA-templated DNA replication"/>
    <property type="evidence" value="ECO:0007669"/>
    <property type="project" value="InterPro"/>
</dbReference>
<dbReference type="Proteomes" id="UP000019335">
    <property type="component" value="Chromosome 5"/>
</dbReference>
<evidence type="ECO:0000313" key="7">
    <source>
        <dbReference type="Proteomes" id="UP000019335"/>
    </source>
</evidence>
<dbReference type="InterPro" id="IPR027417">
    <property type="entry name" value="P-loop_NTPase"/>
</dbReference>
<gene>
    <name evidence="6" type="ORF">Naga_100120g21</name>
</gene>
<dbReference type="InterPro" id="IPR002298">
    <property type="entry name" value="DNA_polymerase_A"/>
</dbReference>
<feature type="compositionally biased region" description="Polar residues" evidence="3">
    <location>
        <begin position="75"/>
        <end position="84"/>
    </location>
</feature>
<dbReference type="InterPro" id="IPR048960">
    <property type="entry name" value="POLQ-like_helical"/>
</dbReference>
<feature type="domain" description="Helicase ATP-binding" evidence="4">
    <location>
        <begin position="141"/>
        <end position="341"/>
    </location>
</feature>
<dbReference type="Pfam" id="PF20470">
    <property type="entry name" value="HTH_61"/>
    <property type="match status" value="1"/>
</dbReference>
<dbReference type="InterPro" id="IPR014001">
    <property type="entry name" value="Helicase_ATP-bd"/>
</dbReference>
<dbReference type="SMART" id="SM00482">
    <property type="entry name" value="POLAc"/>
    <property type="match status" value="1"/>
</dbReference>
<dbReference type="InterPro" id="IPR043502">
    <property type="entry name" value="DNA/RNA_pol_sf"/>
</dbReference>
<dbReference type="Gene3D" id="1.10.3380.20">
    <property type="match status" value="1"/>
</dbReference>
<dbReference type="Gene3D" id="1.10.150.20">
    <property type="entry name" value="5' to 3' exonuclease, C-terminal subdomain"/>
    <property type="match status" value="1"/>
</dbReference>
<evidence type="ECO:0000313" key="6">
    <source>
        <dbReference type="EMBL" id="EWM28096.1"/>
    </source>
</evidence>
<dbReference type="EMBL" id="AZIL01000354">
    <property type="protein sequence ID" value="EWM28096.1"/>
    <property type="molecule type" value="Genomic_DNA"/>
</dbReference>
<protein>
    <recommendedName>
        <fullName evidence="8">DNA-directed DNA polymerase</fullName>
    </recommendedName>
</protein>
<dbReference type="InterPro" id="IPR036397">
    <property type="entry name" value="RNaseH_sf"/>
</dbReference>
<feature type="region of interest" description="Disordered" evidence="3">
    <location>
        <begin position="60"/>
        <end position="84"/>
    </location>
</feature>
<dbReference type="InterPro" id="IPR046931">
    <property type="entry name" value="HTH_61"/>
</dbReference>
<dbReference type="Gene3D" id="3.40.50.300">
    <property type="entry name" value="P-loop containing nucleotide triphosphate hydrolases"/>
    <property type="match status" value="2"/>
</dbReference>
<dbReference type="Gene3D" id="3.30.420.10">
    <property type="entry name" value="Ribonuclease H-like superfamily/Ribonuclease H"/>
    <property type="match status" value="1"/>
</dbReference>
<keyword evidence="7" id="KW-1185">Reference proteome</keyword>
<name>W7U5L3_9STRA</name>
<dbReference type="PANTHER" id="PTHR10133:SF62">
    <property type="entry name" value="DNA POLYMERASE THETA"/>
    <property type="match status" value="1"/>
</dbReference>
<dbReference type="GO" id="GO:0003887">
    <property type="term" value="F:DNA-directed DNA polymerase activity"/>
    <property type="evidence" value="ECO:0007669"/>
    <property type="project" value="InterPro"/>
</dbReference>
<evidence type="ECO:0000256" key="3">
    <source>
        <dbReference type="SAM" id="MobiDB-lite"/>
    </source>
</evidence>
<feature type="compositionally biased region" description="Basic and acidic residues" evidence="3">
    <location>
        <begin position="665"/>
        <end position="674"/>
    </location>
</feature>
<evidence type="ECO:0000259" key="5">
    <source>
        <dbReference type="PROSITE" id="PS51194"/>
    </source>
</evidence>
<dbReference type="GO" id="GO:0006302">
    <property type="term" value="P:double-strand break repair"/>
    <property type="evidence" value="ECO:0007669"/>
    <property type="project" value="TreeGrafter"/>
</dbReference>
<proteinExistence type="predicted"/>
<dbReference type="SUPFAM" id="SSF158702">
    <property type="entry name" value="Sec63 N-terminal domain-like"/>
    <property type="match status" value="1"/>
</dbReference>
<dbReference type="InterPro" id="IPR001650">
    <property type="entry name" value="Helicase_C-like"/>
</dbReference>
<dbReference type="Pfam" id="PF00270">
    <property type="entry name" value="DEAD"/>
    <property type="match status" value="1"/>
</dbReference>
<feature type="region of interest" description="Disordered" evidence="3">
    <location>
        <begin position="1011"/>
        <end position="1045"/>
    </location>
</feature>
<accession>W7U5L3</accession>
<dbReference type="CDD" id="cd18026">
    <property type="entry name" value="DEXHc_POLQ-like"/>
    <property type="match status" value="1"/>
</dbReference>
<dbReference type="Pfam" id="PF21099">
    <property type="entry name" value="POLQ_helical"/>
    <property type="match status" value="1"/>
</dbReference>
<keyword evidence="1" id="KW-0547">Nucleotide-binding</keyword>
<dbReference type="PROSITE" id="PS51194">
    <property type="entry name" value="HELICASE_CTER"/>
    <property type="match status" value="1"/>
</dbReference>
<dbReference type="Pfam" id="PF00476">
    <property type="entry name" value="DNA_pol_A"/>
    <property type="match status" value="1"/>
</dbReference>
<dbReference type="GO" id="GO:0003677">
    <property type="term" value="F:DNA binding"/>
    <property type="evidence" value="ECO:0007669"/>
    <property type="project" value="InterPro"/>
</dbReference>
<evidence type="ECO:0000256" key="1">
    <source>
        <dbReference type="ARBA" id="ARBA00022741"/>
    </source>
</evidence>
<dbReference type="InterPro" id="IPR001098">
    <property type="entry name" value="DNA-dir_DNA_pol_A_palm_dom"/>
</dbReference>
<dbReference type="InterPro" id="IPR011545">
    <property type="entry name" value="DEAD/DEAH_box_helicase_dom"/>
</dbReference>
<dbReference type="CDD" id="cd08638">
    <property type="entry name" value="DNA_pol_A_theta"/>
    <property type="match status" value="1"/>
</dbReference>
<feature type="domain" description="Helicase C-terminal" evidence="5">
    <location>
        <begin position="376"/>
        <end position="587"/>
    </location>
</feature>